<protein>
    <submittedName>
        <fullName evidence="3">Mevalonate kinase</fullName>
    </submittedName>
</protein>
<reference evidence="3" key="1">
    <citation type="submission" date="2015-12" db="EMBL/GenBank/DDBJ databases">
        <title>Update maize B73 reference genome by single molecule sequencing technologies.</title>
        <authorList>
            <consortium name="Maize Genome Sequencing Project"/>
            <person name="Ware D."/>
        </authorList>
    </citation>
    <scope>NUCLEOTIDE SEQUENCE [LARGE SCALE GENOMIC DNA]</scope>
    <source>
        <tissue evidence="3">Seedling</tissue>
    </source>
</reference>
<dbReference type="InParanoid" id="A0A1D6K5D3"/>
<feature type="compositionally biased region" description="Low complexity" evidence="2">
    <location>
        <begin position="287"/>
        <end position="304"/>
    </location>
</feature>
<evidence type="ECO:0000256" key="1">
    <source>
        <dbReference type="ARBA" id="ARBA00022679"/>
    </source>
</evidence>
<dbReference type="EMBL" id="CM007647">
    <property type="protein sequence ID" value="ONL98793.1"/>
    <property type="molecule type" value="Genomic_DNA"/>
</dbReference>
<organism evidence="3">
    <name type="scientific">Zea mays</name>
    <name type="common">Maize</name>
    <dbReference type="NCBI Taxonomy" id="4577"/>
    <lineage>
        <taxon>Eukaryota</taxon>
        <taxon>Viridiplantae</taxon>
        <taxon>Streptophyta</taxon>
        <taxon>Embryophyta</taxon>
        <taxon>Tracheophyta</taxon>
        <taxon>Spermatophyta</taxon>
        <taxon>Magnoliopsida</taxon>
        <taxon>Liliopsida</taxon>
        <taxon>Poales</taxon>
        <taxon>Poaceae</taxon>
        <taxon>PACMAD clade</taxon>
        <taxon>Panicoideae</taxon>
        <taxon>Andropogonodae</taxon>
        <taxon>Andropogoneae</taxon>
        <taxon>Tripsacinae</taxon>
        <taxon>Zea</taxon>
    </lineage>
</organism>
<dbReference type="InterPro" id="IPR001441">
    <property type="entry name" value="UPP_synth-like"/>
</dbReference>
<dbReference type="eggNOG" id="KOG3283">
    <property type="taxonomic scope" value="Eukaryota"/>
</dbReference>
<evidence type="ECO:0000256" key="2">
    <source>
        <dbReference type="SAM" id="MobiDB-lite"/>
    </source>
</evidence>
<keyword evidence="3" id="KW-0418">Kinase</keyword>
<dbReference type="InterPro" id="IPR036424">
    <property type="entry name" value="UPP_synth-like_sf"/>
</dbReference>
<evidence type="ECO:0000313" key="3">
    <source>
        <dbReference type="EMBL" id="ONL98793.1"/>
    </source>
</evidence>
<feature type="region of interest" description="Disordered" evidence="2">
    <location>
        <begin position="1"/>
        <end position="49"/>
    </location>
</feature>
<gene>
    <name evidence="3" type="ORF">ZEAMMB73_Zm00001d029458</name>
</gene>
<keyword evidence="1" id="KW-0808">Transferase</keyword>
<dbReference type="STRING" id="4577.A0A1D6K5D3"/>
<dbReference type="PANTHER" id="PTHR10291">
    <property type="entry name" value="DEHYDRODOLICHYL DIPHOSPHATE SYNTHASE FAMILY MEMBER"/>
    <property type="match status" value="1"/>
</dbReference>
<dbReference type="AlphaFoldDB" id="A0A1D6K5D3"/>
<dbReference type="SUPFAM" id="SSF54211">
    <property type="entry name" value="Ribosomal protein S5 domain 2-like"/>
    <property type="match status" value="1"/>
</dbReference>
<dbReference type="InterPro" id="IPR020568">
    <property type="entry name" value="Ribosomal_Su5_D2-typ_SF"/>
</dbReference>
<feature type="region of interest" description="Disordered" evidence="2">
    <location>
        <begin position="284"/>
        <end position="304"/>
    </location>
</feature>
<name>A0A1D6K5D3_MAIZE</name>
<dbReference type="GO" id="GO:0016765">
    <property type="term" value="F:transferase activity, transferring alkyl or aryl (other than methyl) groups"/>
    <property type="evidence" value="ECO:0007669"/>
    <property type="project" value="InterPro"/>
</dbReference>
<sequence length="304" mass="33662">MEDKGSSDPSLGPDREATPPSSPQQRSEWPVASVVQRRPNTANRPGGSDARAFCLAMTNWRDDSVVALRRRRRTQCPAMDPVAGTAEHRGPLEVRARAPVKIILAGEHAVIHGSAAIAAAIDLYTNSSLLLRPAGPGTPTNLDFYWFFVSSRSLVLFSQLLSLVATQERVAALAPAWWSWMRMESLPWHVAVVMDGNSRWVRARRLPSTAGHEAGRRALEEVVRLSRAWGVRTLTAFAFSHENWSRPKVEVEFLMGQFERAIRESVAEFLRYAFAPSVNSLTPHTWSGTRASPSRGRSRASAGR</sequence>
<dbReference type="Pfam" id="PF01255">
    <property type="entry name" value="Prenyltransf"/>
    <property type="match status" value="1"/>
</dbReference>
<proteinExistence type="predicted"/>
<dbReference type="SUPFAM" id="SSF64005">
    <property type="entry name" value="Undecaprenyl diphosphate synthase"/>
    <property type="match status" value="1"/>
</dbReference>
<dbReference type="SMR" id="A0A1D6K5D3"/>
<dbReference type="GO" id="GO:0016301">
    <property type="term" value="F:kinase activity"/>
    <property type="evidence" value="ECO:0007669"/>
    <property type="project" value="UniProtKB-KW"/>
</dbReference>
<dbReference type="InterPro" id="IPR014721">
    <property type="entry name" value="Ribsml_uS5_D2-typ_fold_subgr"/>
</dbReference>
<dbReference type="PANTHER" id="PTHR10291:SF0">
    <property type="entry name" value="DEHYDRODOLICHYL DIPHOSPHATE SYNTHASE 2"/>
    <property type="match status" value="1"/>
</dbReference>
<dbReference type="Gene3D" id="3.30.230.10">
    <property type="match status" value="1"/>
</dbReference>
<dbReference type="eggNOG" id="KOG1602">
    <property type="taxonomic scope" value="Eukaryota"/>
</dbReference>
<accession>A0A1D6K5D3</accession>
<dbReference type="Gene3D" id="3.40.1180.10">
    <property type="entry name" value="Decaprenyl diphosphate synthase-like"/>
    <property type="match status" value="1"/>
</dbReference>